<accession>A0AAU8JB26</accession>
<organism evidence="1">
    <name type="scientific">Planktothricoides raciborskii GIHE-MW2</name>
    <dbReference type="NCBI Taxonomy" id="2792601"/>
    <lineage>
        <taxon>Bacteria</taxon>
        <taxon>Bacillati</taxon>
        <taxon>Cyanobacteriota</taxon>
        <taxon>Cyanophyceae</taxon>
        <taxon>Oscillatoriophycideae</taxon>
        <taxon>Oscillatoriales</taxon>
        <taxon>Oscillatoriaceae</taxon>
        <taxon>Planktothricoides</taxon>
    </lineage>
</organism>
<evidence type="ECO:0000313" key="1">
    <source>
        <dbReference type="EMBL" id="XCM35995.1"/>
    </source>
</evidence>
<protein>
    <submittedName>
        <fullName evidence="1">Uncharacterized protein</fullName>
    </submittedName>
</protein>
<dbReference type="EMBL" id="CP159837">
    <property type="protein sequence ID" value="XCM35995.1"/>
    <property type="molecule type" value="Genomic_DNA"/>
</dbReference>
<dbReference type="AlphaFoldDB" id="A0AAU8JB26"/>
<proteinExistence type="predicted"/>
<dbReference type="RefSeq" id="WP_054464231.1">
    <property type="nucleotide sequence ID" value="NZ_CP159837.1"/>
</dbReference>
<gene>
    <name evidence="1" type="ORF">ABWT76_004717</name>
</gene>
<reference evidence="1" key="1">
    <citation type="submission" date="2024-07" db="EMBL/GenBank/DDBJ databases">
        <authorList>
            <person name="Kim Y.J."/>
            <person name="Jeong J.Y."/>
        </authorList>
    </citation>
    <scope>NUCLEOTIDE SEQUENCE</scope>
    <source>
        <strain evidence="1">GIHE-MW2</strain>
    </source>
</reference>
<sequence>MAFYIYNLGPVSGKLQEYADMDGMVPEKGDKWQDFRWPHSNAKAFREQGKSEKLWQEFVAQAIAATSKALQQLEDLEW</sequence>
<name>A0AAU8JB26_9CYAN</name>